<evidence type="ECO:0000313" key="2">
    <source>
        <dbReference type="Proteomes" id="UP000615234"/>
    </source>
</evidence>
<accession>A0A8I0APM2</accession>
<gene>
    <name evidence="1" type="ORF">H8S09_07090</name>
</gene>
<dbReference type="Proteomes" id="UP000615234">
    <property type="component" value="Unassembled WGS sequence"/>
</dbReference>
<dbReference type="InterPro" id="IPR045706">
    <property type="entry name" value="DUF6062"/>
</dbReference>
<proteinExistence type="predicted"/>
<keyword evidence="2" id="KW-1185">Reference proteome</keyword>
<reference evidence="1 2" key="1">
    <citation type="submission" date="2020-08" db="EMBL/GenBank/DDBJ databases">
        <title>Genome public.</title>
        <authorList>
            <person name="Liu C."/>
            <person name="Sun Q."/>
        </authorList>
    </citation>
    <scope>NUCLEOTIDE SEQUENCE [LARGE SCALE GENOMIC DNA]</scope>
    <source>
        <strain evidence="1 2">NSJ-10</strain>
    </source>
</reference>
<dbReference type="RefSeq" id="WP_186847607.1">
    <property type="nucleotide sequence ID" value="NZ_JACOOX010000003.1"/>
</dbReference>
<protein>
    <recommendedName>
        <fullName evidence="3">ABC transporter substrate-binding protein</fullName>
    </recommendedName>
</protein>
<evidence type="ECO:0000313" key="1">
    <source>
        <dbReference type="EMBL" id="MBC5662658.1"/>
    </source>
</evidence>
<dbReference type="AlphaFoldDB" id="A0A8I0APM2"/>
<name>A0A8I0APM2_9FIRM</name>
<evidence type="ECO:0008006" key="3">
    <source>
        <dbReference type="Google" id="ProtNLM"/>
    </source>
</evidence>
<organism evidence="1 2">
    <name type="scientific">Coprococcus hominis</name>
    <name type="common">ex Liu et al. 2022</name>
    <dbReference type="NCBI Taxonomy" id="2763039"/>
    <lineage>
        <taxon>Bacteria</taxon>
        <taxon>Bacillati</taxon>
        <taxon>Bacillota</taxon>
        <taxon>Clostridia</taxon>
        <taxon>Lachnospirales</taxon>
        <taxon>Lachnospiraceae</taxon>
        <taxon>Coprococcus</taxon>
    </lineage>
</organism>
<comment type="caution">
    <text evidence="1">The sequence shown here is derived from an EMBL/GenBank/DDBJ whole genome shotgun (WGS) entry which is preliminary data.</text>
</comment>
<dbReference type="Pfam" id="PF19538">
    <property type="entry name" value="DUF6062"/>
    <property type="match status" value="1"/>
</dbReference>
<sequence>MAEQLYTIPVNDAFHADCECPLCQMQKTLEEHAIEYTMGPSYMEDDNRAMTDKMGFCSHHIGMLYKEKNRLGLALMLKTHTDKTIRDLKALSEKGTPAKPGLFSKQSNFSGVGAYIKELESSCFICDRMNRTFDRYVDTIFHMWKKDPEFKDTFKSSKGFCTYHYGILYDTSVTKLSKNQCEEFIEALNHLYFENMERVNGDIGWFIDKFDYRFKNEPWKNSKDALPRGIIKTNHTFVE</sequence>
<dbReference type="EMBL" id="JACOOX010000003">
    <property type="protein sequence ID" value="MBC5662658.1"/>
    <property type="molecule type" value="Genomic_DNA"/>
</dbReference>